<name>A0A225V9R4_9STRA</name>
<sequence>MLQRNDITVVTVRDIFDVVLDAYEGMNKCLSKDTGFIEPPLFECGLAEVQRWYGNVILRPELKALRRLIFTSQNQDQAPAPVPTSNPTSPGDTRFVSNSRELVNL</sequence>
<gene>
    <name evidence="2" type="ORF">PHMEG_00026367</name>
</gene>
<evidence type="ECO:0000313" key="3">
    <source>
        <dbReference type="Proteomes" id="UP000198211"/>
    </source>
</evidence>
<dbReference type="EMBL" id="NBNE01006371">
    <property type="protein sequence ID" value="OWZ02123.1"/>
    <property type="molecule type" value="Genomic_DNA"/>
</dbReference>
<protein>
    <submittedName>
        <fullName evidence="2">Uncharacterized protein</fullName>
    </submittedName>
</protein>
<feature type="region of interest" description="Disordered" evidence="1">
    <location>
        <begin position="74"/>
        <end position="98"/>
    </location>
</feature>
<evidence type="ECO:0000256" key="1">
    <source>
        <dbReference type="SAM" id="MobiDB-lite"/>
    </source>
</evidence>
<accession>A0A225V9R4</accession>
<proteinExistence type="predicted"/>
<organism evidence="2 3">
    <name type="scientific">Phytophthora megakarya</name>
    <dbReference type="NCBI Taxonomy" id="4795"/>
    <lineage>
        <taxon>Eukaryota</taxon>
        <taxon>Sar</taxon>
        <taxon>Stramenopiles</taxon>
        <taxon>Oomycota</taxon>
        <taxon>Peronosporomycetes</taxon>
        <taxon>Peronosporales</taxon>
        <taxon>Peronosporaceae</taxon>
        <taxon>Phytophthora</taxon>
    </lineage>
</organism>
<reference evidence="3" key="1">
    <citation type="submission" date="2017-03" db="EMBL/GenBank/DDBJ databases">
        <title>Phytopthora megakarya and P. palmivora, two closely related causual agents of cacao black pod achieved similar genome size and gene model numbers by different mechanisms.</title>
        <authorList>
            <person name="Ali S."/>
            <person name="Shao J."/>
            <person name="Larry D.J."/>
            <person name="Kronmiller B."/>
            <person name="Shen D."/>
            <person name="Strem M.D."/>
            <person name="Melnick R.L."/>
            <person name="Guiltinan M.J."/>
            <person name="Tyler B.M."/>
            <person name="Meinhardt L.W."/>
            <person name="Bailey B.A."/>
        </authorList>
    </citation>
    <scope>NUCLEOTIDE SEQUENCE [LARGE SCALE GENOMIC DNA]</scope>
    <source>
        <strain evidence="3">zdho120</strain>
    </source>
</reference>
<dbReference type="Proteomes" id="UP000198211">
    <property type="component" value="Unassembled WGS sequence"/>
</dbReference>
<dbReference type="AlphaFoldDB" id="A0A225V9R4"/>
<comment type="caution">
    <text evidence="2">The sequence shown here is derived from an EMBL/GenBank/DDBJ whole genome shotgun (WGS) entry which is preliminary data.</text>
</comment>
<evidence type="ECO:0000313" key="2">
    <source>
        <dbReference type="EMBL" id="OWZ02123.1"/>
    </source>
</evidence>
<keyword evidence="3" id="KW-1185">Reference proteome</keyword>